<dbReference type="EnsemblMetazoa" id="G5703.1">
    <property type="protein sequence ID" value="G5703.1:cds"/>
    <property type="gene ID" value="G5703"/>
</dbReference>
<feature type="region of interest" description="Disordered" evidence="1">
    <location>
        <begin position="13"/>
        <end position="38"/>
    </location>
</feature>
<sequence>MCCDYQYQDDYDGYGDFNDDPGTSGEHKPASRKRASEDVDACTDNSYVQPHKEVSRDTIARWIRTVMCAAGVDTTFFKAHSVRAASVSKAKGNFVPVDDILTKVHVALNLMPTRNGDSGLLDYHVDFEGFWVKIGVV</sequence>
<evidence type="ECO:0000256" key="1">
    <source>
        <dbReference type="SAM" id="MobiDB-lite"/>
    </source>
</evidence>
<feature type="compositionally biased region" description="Basic and acidic residues" evidence="1">
    <location>
        <begin position="25"/>
        <end position="37"/>
    </location>
</feature>
<dbReference type="AlphaFoldDB" id="A0A8W8NGD0"/>
<keyword evidence="3" id="KW-1185">Reference proteome</keyword>
<reference evidence="2" key="1">
    <citation type="submission" date="2022-08" db="UniProtKB">
        <authorList>
            <consortium name="EnsemblMetazoa"/>
        </authorList>
    </citation>
    <scope>IDENTIFICATION</scope>
    <source>
        <strain evidence="2">05x7-T-G4-1.051#20</strain>
    </source>
</reference>
<name>A0A8W8NGD0_MAGGI</name>
<organism evidence="2 3">
    <name type="scientific">Magallana gigas</name>
    <name type="common">Pacific oyster</name>
    <name type="synonym">Crassostrea gigas</name>
    <dbReference type="NCBI Taxonomy" id="29159"/>
    <lineage>
        <taxon>Eukaryota</taxon>
        <taxon>Metazoa</taxon>
        <taxon>Spiralia</taxon>
        <taxon>Lophotrochozoa</taxon>
        <taxon>Mollusca</taxon>
        <taxon>Bivalvia</taxon>
        <taxon>Autobranchia</taxon>
        <taxon>Pteriomorphia</taxon>
        <taxon>Ostreida</taxon>
        <taxon>Ostreoidea</taxon>
        <taxon>Ostreidae</taxon>
        <taxon>Magallana</taxon>
    </lineage>
</organism>
<accession>A0A8W8NGD0</accession>
<evidence type="ECO:0000313" key="3">
    <source>
        <dbReference type="Proteomes" id="UP000005408"/>
    </source>
</evidence>
<protein>
    <submittedName>
        <fullName evidence="2">Uncharacterized protein</fullName>
    </submittedName>
</protein>
<dbReference type="Proteomes" id="UP000005408">
    <property type="component" value="Unassembled WGS sequence"/>
</dbReference>
<proteinExistence type="predicted"/>
<evidence type="ECO:0000313" key="2">
    <source>
        <dbReference type="EnsemblMetazoa" id="G5703.1:cds"/>
    </source>
</evidence>